<keyword evidence="2" id="KW-1185">Reference proteome</keyword>
<feature type="non-terminal residue" evidence="1">
    <location>
        <position position="1"/>
    </location>
</feature>
<sequence length="85" mass="9210">SISYKFGSKGGLITFAYPQEKRPDTKSDLLALGFISSTDNAVLVRIDSGSSNDYMELEIVSMLSSILTRPAVPSLFHCADHLSAQ</sequence>
<dbReference type="EMBL" id="BGPR01086985">
    <property type="protein sequence ID" value="GBM05457.1"/>
    <property type="molecule type" value="Genomic_DNA"/>
</dbReference>
<dbReference type="AlphaFoldDB" id="A0A4Y2CNZ8"/>
<name>A0A4Y2CNZ8_ARAVE</name>
<dbReference type="OrthoDB" id="6275838at2759"/>
<protein>
    <submittedName>
        <fullName evidence="1">Uncharacterized protein</fullName>
    </submittedName>
</protein>
<evidence type="ECO:0000313" key="1">
    <source>
        <dbReference type="EMBL" id="GBM05457.1"/>
    </source>
</evidence>
<proteinExistence type="predicted"/>
<reference evidence="1 2" key="1">
    <citation type="journal article" date="2019" name="Sci. Rep.">
        <title>Orb-weaving spider Araneus ventricosus genome elucidates the spidroin gene catalogue.</title>
        <authorList>
            <person name="Kono N."/>
            <person name="Nakamura H."/>
            <person name="Ohtoshi R."/>
            <person name="Moran D.A.P."/>
            <person name="Shinohara A."/>
            <person name="Yoshida Y."/>
            <person name="Fujiwara M."/>
            <person name="Mori M."/>
            <person name="Tomita M."/>
            <person name="Arakawa K."/>
        </authorList>
    </citation>
    <scope>NUCLEOTIDE SEQUENCE [LARGE SCALE GENOMIC DNA]</scope>
</reference>
<organism evidence="1 2">
    <name type="scientific">Araneus ventricosus</name>
    <name type="common">Orbweaver spider</name>
    <name type="synonym">Epeira ventricosa</name>
    <dbReference type="NCBI Taxonomy" id="182803"/>
    <lineage>
        <taxon>Eukaryota</taxon>
        <taxon>Metazoa</taxon>
        <taxon>Ecdysozoa</taxon>
        <taxon>Arthropoda</taxon>
        <taxon>Chelicerata</taxon>
        <taxon>Arachnida</taxon>
        <taxon>Araneae</taxon>
        <taxon>Araneomorphae</taxon>
        <taxon>Entelegynae</taxon>
        <taxon>Araneoidea</taxon>
        <taxon>Araneidae</taxon>
        <taxon>Araneus</taxon>
    </lineage>
</organism>
<dbReference type="Proteomes" id="UP000499080">
    <property type="component" value="Unassembled WGS sequence"/>
</dbReference>
<gene>
    <name evidence="1" type="ORF">AVEN_228031_1</name>
</gene>
<accession>A0A4Y2CNZ8</accession>
<comment type="caution">
    <text evidence="1">The sequence shown here is derived from an EMBL/GenBank/DDBJ whole genome shotgun (WGS) entry which is preliminary data.</text>
</comment>
<dbReference type="Gene3D" id="2.60.120.200">
    <property type="match status" value="1"/>
</dbReference>
<evidence type="ECO:0000313" key="2">
    <source>
        <dbReference type="Proteomes" id="UP000499080"/>
    </source>
</evidence>